<gene>
    <name evidence="1" type="ORF">BDN72DRAFT_897520</name>
</gene>
<dbReference type="Proteomes" id="UP000308600">
    <property type="component" value="Unassembled WGS sequence"/>
</dbReference>
<keyword evidence="2" id="KW-1185">Reference proteome</keyword>
<name>A0ACD3AUV9_9AGAR</name>
<dbReference type="EMBL" id="ML208336">
    <property type="protein sequence ID" value="TFK69132.1"/>
    <property type="molecule type" value="Genomic_DNA"/>
</dbReference>
<proteinExistence type="predicted"/>
<reference evidence="1 2" key="1">
    <citation type="journal article" date="2019" name="Nat. Ecol. Evol.">
        <title>Megaphylogeny resolves global patterns of mushroom evolution.</title>
        <authorList>
            <person name="Varga T."/>
            <person name="Krizsan K."/>
            <person name="Foldi C."/>
            <person name="Dima B."/>
            <person name="Sanchez-Garcia M."/>
            <person name="Sanchez-Ramirez S."/>
            <person name="Szollosi G.J."/>
            <person name="Szarkandi J.G."/>
            <person name="Papp V."/>
            <person name="Albert L."/>
            <person name="Andreopoulos W."/>
            <person name="Angelini C."/>
            <person name="Antonin V."/>
            <person name="Barry K.W."/>
            <person name="Bougher N.L."/>
            <person name="Buchanan P."/>
            <person name="Buyck B."/>
            <person name="Bense V."/>
            <person name="Catcheside P."/>
            <person name="Chovatia M."/>
            <person name="Cooper J."/>
            <person name="Damon W."/>
            <person name="Desjardin D."/>
            <person name="Finy P."/>
            <person name="Geml J."/>
            <person name="Haridas S."/>
            <person name="Hughes K."/>
            <person name="Justo A."/>
            <person name="Karasinski D."/>
            <person name="Kautmanova I."/>
            <person name="Kiss B."/>
            <person name="Kocsube S."/>
            <person name="Kotiranta H."/>
            <person name="LaButti K.M."/>
            <person name="Lechner B.E."/>
            <person name="Liimatainen K."/>
            <person name="Lipzen A."/>
            <person name="Lukacs Z."/>
            <person name="Mihaltcheva S."/>
            <person name="Morgado L.N."/>
            <person name="Niskanen T."/>
            <person name="Noordeloos M.E."/>
            <person name="Ohm R.A."/>
            <person name="Ortiz-Santana B."/>
            <person name="Ovrebo C."/>
            <person name="Racz N."/>
            <person name="Riley R."/>
            <person name="Savchenko A."/>
            <person name="Shiryaev A."/>
            <person name="Soop K."/>
            <person name="Spirin V."/>
            <person name="Szebenyi C."/>
            <person name="Tomsovsky M."/>
            <person name="Tulloss R.E."/>
            <person name="Uehling J."/>
            <person name="Grigoriev I.V."/>
            <person name="Vagvolgyi C."/>
            <person name="Papp T."/>
            <person name="Martin F.M."/>
            <person name="Miettinen O."/>
            <person name="Hibbett D.S."/>
            <person name="Nagy L.G."/>
        </authorList>
    </citation>
    <scope>NUCLEOTIDE SEQUENCE [LARGE SCALE GENOMIC DNA]</scope>
    <source>
        <strain evidence="1 2">NL-1719</strain>
    </source>
</reference>
<organism evidence="1 2">
    <name type="scientific">Pluteus cervinus</name>
    <dbReference type="NCBI Taxonomy" id="181527"/>
    <lineage>
        <taxon>Eukaryota</taxon>
        <taxon>Fungi</taxon>
        <taxon>Dikarya</taxon>
        <taxon>Basidiomycota</taxon>
        <taxon>Agaricomycotina</taxon>
        <taxon>Agaricomycetes</taxon>
        <taxon>Agaricomycetidae</taxon>
        <taxon>Agaricales</taxon>
        <taxon>Pluteineae</taxon>
        <taxon>Pluteaceae</taxon>
        <taxon>Pluteus</taxon>
    </lineage>
</organism>
<evidence type="ECO:0000313" key="2">
    <source>
        <dbReference type="Proteomes" id="UP000308600"/>
    </source>
</evidence>
<protein>
    <submittedName>
        <fullName evidence="1">Uncharacterized protein</fullName>
    </submittedName>
</protein>
<sequence length="83" mass="8392">MSASTSASAAASVSQSRPAVFSDLQITFGCSDAILAPGSKGTGFIGGAPLSRQTSPASKRESSRKSHKRALSVHPGFATLSII</sequence>
<evidence type="ECO:0000313" key="1">
    <source>
        <dbReference type="EMBL" id="TFK69132.1"/>
    </source>
</evidence>
<accession>A0ACD3AUV9</accession>